<comment type="caution">
    <text evidence="3">The sequence shown here is derived from an EMBL/GenBank/DDBJ whole genome shotgun (WGS) entry which is preliminary data.</text>
</comment>
<dbReference type="EMBL" id="BMIY01000001">
    <property type="protein sequence ID" value="GGG48585.1"/>
    <property type="molecule type" value="Genomic_DNA"/>
</dbReference>
<evidence type="ECO:0000313" key="4">
    <source>
        <dbReference type="Proteomes" id="UP000627715"/>
    </source>
</evidence>
<dbReference type="GO" id="GO:0007165">
    <property type="term" value="P:signal transduction"/>
    <property type="evidence" value="ECO:0007669"/>
    <property type="project" value="InterPro"/>
</dbReference>
<evidence type="ECO:0000256" key="1">
    <source>
        <dbReference type="SAM" id="MobiDB-lite"/>
    </source>
</evidence>
<dbReference type="InterPro" id="IPR002545">
    <property type="entry name" value="CheW-lke_dom"/>
</dbReference>
<feature type="compositionally biased region" description="Polar residues" evidence="1">
    <location>
        <begin position="50"/>
        <end position="66"/>
    </location>
</feature>
<dbReference type="OrthoDB" id="5565759at2"/>
<sequence length="304" mass="33132">MPDSANLGHDVTVKHQNQLVQSYLDSLLSDITEVVAEESVTSTEQERSQRQSIETPPQEINPSSTKAVEASGNVDGAQNQQTGMATTVDMPALQNAGPDQVLSRELQDNADTAIAQAALAVPTQDRLASESEVALESRPGWAEETFASLLFEVAGNDLAAPLHELGGICPLTDNLKFLAGQADWFLGLLNWNGRQLRVVDTAKLLMSETHLENSLEEDYQSVIILGNSNWALAVNRADQSVRLDPQDVKWRTHRGNRRWLAGTLQVQLSSLIDVSALREQLDGMDESLKNVLAEEAGIDPASDR</sequence>
<evidence type="ECO:0000259" key="2">
    <source>
        <dbReference type="PROSITE" id="PS50851"/>
    </source>
</evidence>
<protein>
    <submittedName>
        <fullName evidence="3">Chemotaxis protein CheW</fullName>
    </submittedName>
</protein>
<organism evidence="3 4">
    <name type="scientific">Pseudohongiella nitratireducens</name>
    <dbReference type="NCBI Taxonomy" id="1768907"/>
    <lineage>
        <taxon>Bacteria</taxon>
        <taxon>Pseudomonadati</taxon>
        <taxon>Pseudomonadota</taxon>
        <taxon>Gammaproteobacteria</taxon>
        <taxon>Pseudomonadales</taxon>
        <taxon>Pseudohongiellaceae</taxon>
        <taxon>Pseudohongiella</taxon>
    </lineage>
</organism>
<dbReference type="PIRSF" id="PIRSF020479">
    <property type="entry name" value="UCP020479_CheW"/>
    <property type="match status" value="1"/>
</dbReference>
<evidence type="ECO:0000313" key="3">
    <source>
        <dbReference type="EMBL" id="GGG48585.1"/>
    </source>
</evidence>
<keyword evidence="4" id="KW-1185">Reference proteome</keyword>
<feature type="domain" description="CheW-like" evidence="2">
    <location>
        <begin position="145"/>
        <end position="283"/>
    </location>
</feature>
<dbReference type="SMART" id="SM00260">
    <property type="entry name" value="CheW"/>
    <property type="match status" value="1"/>
</dbReference>
<proteinExistence type="predicted"/>
<dbReference type="InterPro" id="IPR036061">
    <property type="entry name" value="CheW-like_dom_sf"/>
</dbReference>
<name>A0A917GJT0_9GAMM</name>
<dbReference type="Pfam" id="PF01584">
    <property type="entry name" value="CheW"/>
    <property type="match status" value="1"/>
</dbReference>
<dbReference type="SUPFAM" id="SSF50341">
    <property type="entry name" value="CheW-like"/>
    <property type="match status" value="1"/>
</dbReference>
<reference evidence="3" key="1">
    <citation type="journal article" date="2014" name="Int. J. Syst. Evol. Microbiol.">
        <title>Complete genome sequence of Corynebacterium casei LMG S-19264T (=DSM 44701T), isolated from a smear-ripened cheese.</title>
        <authorList>
            <consortium name="US DOE Joint Genome Institute (JGI-PGF)"/>
            <person name="Walter F."/>
            <person name="Albersmeier A."/>
            <person name="Kalinowski J."/>
            <person name="Ruckert C."/>
        </authorList>
    </citation>
    <scope>NUCLEOTIDE SEQUENCE</scope>
    <source>
        <strain evidence="3">CGMCC 1.15425</strain>
    </source>
</reference>
<dbReference type="RefSeq" id="WP_068812587.1">
    <property type="nucleotide sequence ID" value="NZ_BMIY01000001.1"/>
</dbReference>
<dbReference type="AlphaFoldDB" id="A0A917GJT0"/>
<reference evidence="3" key="2">
    <citation type="submission" date="2020-09" db="EMBL/GenBank/DDBJ databases">
        <authorList>
            <person name="Sun Q."/>
            <person name="Zhou Y."/>
        </authorList>
    </citation>
    <scope>NUCLEOTIDE SEQUENCE</scope>
    <source>
        <strain evidence="3">CGMCC 1.15425</strain>
    </source>
</reference>
<accession>A0A917GJT0</accession>
<dbReference type="PROSITE" id="PS50851">
    <property type="entry name" value="CHEW"/>
    <property type="match status" value="1"/>
</dbReference>
<gene>
    <name evidence="3" type="ORF">GCM10011403_02100</name>
</gene>
<dbReference type="GO" id="GO:0006935">
    <property type="term" value="P:chemotaxis"/>
    <property type="evidence" value="ECO:0007669"/>
    <property type="project" value="InterPro"/>
</dbReference>
<feature type="region of interest" description="Disordered" evidence="1">
    <location>
        <begin position="39"/>
        <end position="70"/>
    </location>
</feature>
<dbReference type="Proteomes" id="UP000627715">
    <property type="component" value="Unassembled WGS sequence"/>
</dbReference>
<dbReference type="InterPro" id="IPR014506">
    <property type="entry name" value="UCP020479_CheW"/>
</dbReference>